<dbReference type="EC" id="2.3.1.199" evidence="11"/>
<dbReference type="GO" id="GO:0005789">
    <property type="term" value="C:endoplasmic reticulum membrane"/>
    <property type="evidence" value="ECO:0007669"/>
    <property type="project" value="TreeGrafter"/>
</dbReference>
<comment type="similarity">
    <text evidence="11">Belongs to the ELO family.</text>
</comment>
<keyword evidence="9 11" id="KW-0472">Membrane</keyword>
<protein>
    <recommendedName>
        <fullName evidence="11">Elongation of very long chain fatty acids protein</fullName>
        <ecNumber evidence="11">2.3.1.199</ecNumber>
    </recommendedName>
    <alternativeName>
        <fullName evidence="11">Very-long-chain 3-oxoacyl-CoA synthase</fullName>
    </alternativeName>
</protein>
<keyword evidence="10 11" id="KW-0275">Fatty acid biosynthesis</keyword>
<evidence type="ECO:0000256" key="11">
    <source>
        <dbReference type="RuleBase" id="RU361115"/>
    </source>
</evidence>
<keyword evidence="5 11" id="KW-0812">Transmembrane</keyword>
<reference evidence="13" key="1">
    <citation type="submission" date="2022-11" db="UniProtKB">
        <authorList>
            <consortium name="WormBaseParasite"/>
        </authorList>
    </citation>
    <scope>IDENTIFICATION</scope>
</reference>
<dbReference type="GO" id="GO:0030148">
    <property type="term" value="P:sphingolipid biosynthetic process"/>
    <property type="evidence" value="ECO:0007669"/>
    <property type="project" value="TreeGrafter"/>
</dbReference>
<organism evidence="12 13">
    <name type="scientific">Plectus sambesii</name>
    <dbReference type="NCBI Taxonomy" id="2011161"/>
    <lineage>
        <taxon>Eukaryota</taxon>
        <taxon>Metazoa</taxon>
        <taxon>Ecdysozoa</taxon>
        <taxon>Nematoda</taxon>
        <taxon>Chromadorea</taxon>
        <taxon>Plectida</taxon>
        <taxon>Plectina</taxon>
        <taxon>Plectoidea</taxon>
        <taxon>Plectidae</taxon>
        <taxon>Plectus</taxon>
    </lineage>
</organism>
<evidence type="ECO:0000313" key="12">
    <source>
        <dbReference type="Proteomes" id="UP000887566"/>
    </source>
</evidence>
<feature type="transmembrane region" description="Helical" evidence="11">
    <location>
        <begin position="51"/>
        <end position="77"/>
    </location>
</feature>
<dbReference type="GO" id="GO:0019367">
    <property type="term" value="P:fatty acid elongation, saturated fatty acid"/>
    <property type="evidence" value="ECO:0007669"/>
    <property type="project" value="TreeGrafter"/>
</dbReference>
<proteinExistence type="inferred from homology"/>
<feature type="transmembrane region" description="Helical" evidence="11">
    <location>
        <begin position="89"/>
        <end position="110"/>
    </location>
</feature>
<keyword evidence="4 11" id="KW-0808">Transferase</keyword>
<dbReference type="PANTHER" id="PTHR11157">
    <property type="entry name" value="FATTY ACID ACYL TRANSFERASE-RELATED"/>
    <property type="match status" value="1"/>
</dbReference>
<keyword evidence="6 11" id="KW-0276">Fatty acid metabolism</keyword>
<dbReference type="Proteomes" id="UP000887566">
    <property type="component" value="Unplaced"/>
</dbReference>
<dbReference type="WBParaSite" id="PSAMB.scaffold6965size8509.g29382.t1">
    <property type="protein sequence ID" value="PSAMB.scaffold6965size8509.g29382.t1"/>
    <property type="gene ID" value="PSAMB.scaffold6965size8509.g29382"/>
</dbReference>
<sequence length="125" mass="14527">MQPMLTALLAFGPGAGHVAAGRWFIWMNFLAHSFMYTYYTITASGRKLPKYVSMCVTTVQTTQMLVGVYISIMVYLIKKSNHPCHQSFANLYLSFFLYATFAFLFIRFFVNAYIRKPKRKDIKEH</sequence>
<dbReference type="AlphaFoldDB" id="A0A914X6P4"/>
<evidence type="ECO:0000256" key="3">
    <source>
        <dbReference type="ARBA" id="ARBA00022516"/>
    </source>
</evidence>
<evidence type="ECO:0000256" key="9">
    <source>
        <dbReference type="ARBA" id="ARBA00023136"/>
    </source>
</evidence>
<evidence type="ECO:0000256" key="6">
    <source>
        <dbReference type="ARBA" id="ARBA00022832"/>
    </source>
</evidence>
<dbReference type="Pfam" id="PF01151">
    <property type="entry name" value="ELO"/>
    <property type="match status" value="1"/>
</dbReference>
<feature type="transmembrane region" description="Helical" evidence="11">
    <location>
        <begin position="20"/>
        <end position="39"/>
    </location>
</feature>
<name>A0A914X6P4_9BILA</name>
<comment type="pathway">
    <text evidence="2">Lipid metabolism; fatty acid biosynthesis.</text>
</comment>
<evidence type="ECO:0000256" key="10">
    <source>
        <dbReference type="ARBA" id="ARBA00023160"/>
    </source>
</evidence>
<dbReference type="InterPro" id="IPR002076">
    <property type="entry name" value="ELO_fam"/>
</dbReference>
<accession>A0A914X6P4</accession>
<keyword evidence="12" id="KW-1185">Reference proteome</keyword>
<dbReference type="GO" id="GO:0042761">
    <property type="term" value="P:very long-chain fatty acid biosynthetic process"/>
    <property type="evidence" value="ECO:0007669"/>
    <property type="project" value="TreeGrafter"/>
</dbReference>
<evidence type="ECO:0000256" key="8">
    <source>
        <dbReference type="ARBA" id="ARBA00023098"/>
    </source>
</evidence>
<evidence type="ECO:0000256" key="1">
    <source>
        <dbReference type="ARBA" id="ARBA00004141"/>
    </source>
</evidence>
<keyword evidence="8 11" id="KW-0443">Lipid metabolism</keyword>
<comment type="subcellular location">
    <subcellularLocation>
        <location evidence="1">Membrane</location>
        <topology evidence="1">Multi-pass membrane protein</topology>
    </subcellularLocation>
</comment>
<evidence type="ECO:0000256" key="2">
    <source>
        <dbReference type="ARBA" id="ARBA00005194"/>
    </source>
</evidence>
<dbReference type="GO" id="GO:0034625">
    <property type="term" value="P:fatty acid elongation, monounsaturated fatty acid"/>
    <property type="evidence" value="ECO:0007669"/>
    <property type="project" value="TreeGrafter"/>
</dbReference>
<evidence type="ECO:0000256" key="4">
    <source>
        <dbReference type="ARBA" id="ARBA00022679"/>
    </source>
</evidence>
<comment type="catalytic activity">
    <reaction evidence="11">
        <text>a very-long-chain acyl-CoA + malonyl-CoA + H(+) = a very-long-chain 3-oxoacyl-CoA + CO2 + CoA</text>
        <dbReference type="Rhea" id="RHEA:32727"/>
        <dbReference type="ChEBI" id="CHEBI:15378"/>
        <dbReference type="ChEBI" id="CHEBI:16526"/>
        <dbReference type="ChEBI" id="CHEBI:57287"/>
        <dbReference type="ChEBI" id="CHEBI:57384"/>
        <dbReference type="ChEBI" id="CHEBI:90725"/>
        <dbReference type="ChEBI" id="CHEBI:90736"/>
        <dbReference type="EC" id="2.3.1.199"/>
    </reaction>
</comment>
<evidence type="ECO:0000313" key="13">
    <source>
        <dbReference type="WBParaSite" id="PSAMB.scaffold6965size8509.g29382.t1"/>
    </source>
</evidence>
<keyword evidence="3 11" id="KW-0444">Lipid biosynthesis</keyword>
<dbReference type="PANTHER" id="PTHR11157:SF156">
    <property type="entry name" value="FATTY ACID ELONGATION PROTEIN 4-RELATED"/>
    <property type="match status" value="1"/>
</dbReference>
<comment type="caution">
    <text evidence="11">Lacks conserved residue(s) required for the propagation of feature annotation.</text>
</comment>
<dbReference type="GO" id="GO:0034626">
    <property type="term" value="P:fatty acid elongation, polyunsaturated fatty acid"/>
    <property type="evidence" value="ECO:0007669"/>
    <property type="project" value="TreeGrafter"/>
</dbReference>
<dbReference type="GO" id="GO:0009922">
    <property type="term" value="F:fatty acid elongase activity"/>
    <property type="evidence" value="ECO:0007669"/>
    <property type="project" value="UniProtKB-EC"/>
</dbReference>
<evidence type="ECO:0000256" key="7">
    <source>
        <dbReference type="ARBA" id="ARBA00022989"/>
    </source>
</evidence>
<evidence type="ECO:0000256" key="5">
    <source>
        <dbReference type="ARBA" id="ARBA00022692"/>
    </source>
</evidence>
<keyword evidence="7 11" id="KW-1133">Transmembrane helix</keyword>